<dbReference type="Proteomes" id="UP001165960">
    <property type="component" value="Unassembled WGS sequence"/>
</dbReference>
<organism evidence="1 2">
    <name type="scientific">Entomophthora muscae</name>
    <dbReference type="NCBI Taxonomy" id="34485"/>
    <lineage>
        <taxon>Eukaryota</taxon>
        <taxon>Fungi</taxon>
        <taxon>Fungi incertae sedis</taxon>
        <taxon>Zoopagomycota</taxon>
        <taxon>Entomophthoromycotina</taxon>
        <taxon>Entomophthoromycetes</taxon>
        <taxon>Entomophthorales</taxon>
        <taxon>Entomophthoraceae</taxon>
        <taxon>Entomophthora</taxon>
    </lineage>
</organism>
<evidence type="ECO:0000313" key="2">
    <source>
        <dbReference type="Proteomes" id="UP001165960"/>
    </source>
</evidence>
<gene>
    <name evidence="1" type="ORF">DSO57_1001140</name>
</gene>
<protein>
    <submittedName>
        <fullName evidence="1">Uncharacterized protein</fullName>
    </submittedName>
</protein>
<proteinExistence type="predicted"/>
<dbReference type="EMBL" id="QTSX02006392">
    <property type="protein sequence ID" value="KAJ9055704.1"/>
    <property type="molecule type" value="Genomic_DNA"/>
</dbReference>
<keyword evidence="2" id="KW-1185">Reference proteome</keyword>
<evidence type="ECO:0000313" key="1">
    <source>
        <dbReference type="EMBL" id="KAJ9055704.1"/>
    </source>
</evidence>
<reference evidence="1" key="1">
    <citation type="submission" date="2022-04" db="EMBL/GenBank/DDBJ databases">
        <title>Genome of the entomopathogenic fungus Entomophthora muscae.</title>
        <authorList>
            <person name="Elya C."/>
            <person name="Lovett B.R."/>
            <person name="Lee E."/>
            <person name="Macias A.M."/>
            <person name="Hajek A.E."/>
            <person name="De Bivort B.L."/>
            <person name="Kasson M.T."/>
            <person name="De Fine Licht H.H."/>
            <person name="Stajich J.E."/>
        </authorList>
    </citation>
    <scope>NUCLEOTIDE SEQUENCE</scope>
    <source>
        <strain evidence="1">Berkeley</strain>
    </source>
</reference>
<comment type="caution">
    <text evidence="1">The sequence shown here is derived from an EMBL/GenBank/DDBJ whole genome shotgun (WGS) entry which is preliminary data.</text>
</comment>
<accession>A0ACC2S003</accession>
<sequence length="54" mass="5887">MCHEPYQAPSTAKTLATCPTNNAQAARSAHLQQLRIHSHRNPLPVQPPECQGKG</sequence>
<name>A0ACC2S003_9FUNG</name>